<feature type="compositionally biased region" description="Gly residues" evidence="3">
    <location>
        <begin position="60"/>
        <end position="71"/>
    </location>
</feature>
<evidence type="ECO:0000313" key="5">
    <source>
        <dbReference type="Proteomes" id="UP000593566"/>
    </source>
</evidence>
<reference evidence="4 5" key="1">
    <citation type="journal article" date="2020" name="Genomics">
        <title>Complete, high-quality genomes from long-read metagenomic sequencing of two wolf lichen thalli reveals enigmatic genome architecture.</title>
        <authorList>
            <person name="McKenzie S.K."/>
            <person name="Walston R.F."/>
            <person name="Allen J.L."/>
        </authorList>
    </citation>
    <scope>NUCLEOTIDE SEQUENCE [LARGE SCALE GENOMIC DNA]</scope>
    <source>
        <strain evidence="4">WasteWater1</strain>
    </source>
</reference>
<evidence type="ECO:0008006" key="6">
    <source>
        <dbReference type="Google" id="ProtNLM"/>
    </source>
</evidence>
<dbReference type="GO" id="GO:0140662">
    <property type="term" value="F:ATP-dependent protein folding chaperone"/>
    <property type="evidence" value="ECO:0007669"/>
    <property type="project" value="InterPro"/>
</dbReference>
<feature type="region of interest" description="Disordered" evidence="3">
    <location>
        <begin position="1"/>
        <end position="85"/>
    </location>
</feature>
<evidence type="ECO:0000313" key="4">
    <source>
        <dbReference type="EMBL" id="KAF6217620.1"/>
    </source>
</evidence>
<keyword evidence="1" id="KW-0547">Nucleotide-binding</keyword>
<dbReference type="SUPFAM" id="SSF53067">
    <property type="entry name" value="Actin-like ATPase domain"/>
    <property type="match status" value="2"/>
</dbReference>
<dbReference type="Proteomes" id="UP000593566">
    <property type="component" value="Unassembled WGS sequence"/>
</dbReference>
<name>A0A8H6C5B2_9LECA</name>
<dbReference type="Gene3D" id="3.90.640.10">
    <property type="entry name" value="Actin, Chain A, domain 4"/>
    <property type="match status" value="1"/>
</dbReference>
<dbReference type="RefSeq" id="XP_037147055.1">
    <property type="nucleotide sequence ID" value="XM_037297619.1"/>
</dbReference>
<sequence length="774" mass="85720">MNPAQTGLGRPPSYTYNPNAPRAQSPMPPQQQVAHHPPPINTGAYPQGHPALGGAPQPPGYGGGYGQGQGMGAPQPTLGQYGGRGQAVEVEGAGRSKAQLIVGIDFGTTFSGVAFAFATNTEAKEDIITEWPGAGNQTKQKIPTVLYYDQYQKVVGWGPDIADALAPTGYPKPGVQKVEWFKLQLMLSGNTYIDPINLPPLPPGKSEIDVAADYLFKLRQAMRNQLQKTLGEVFNREERNIRYFLTVPAIWNDAGKAATRAAAIQAGFLRDENDNRLTLITEPEAAAMFCSKTGLLNLKIRDAVLIVDCGGGTVDLIAYEVEEETPFTVAECTAGSGDSCGSTALNRNFSNILRAKIRKMKLPDGSKTAGKVYAKCIMDFENRIKADFRNNGQKWAVDVGIEAEFPEAGIEEGYMTFTNEEILQCFEPVVNRILELVRNQIIAIQAQNRILQNVLVVGGFGASEYLFQQIKLHVPPQFQAKVVRPMDSVAAIVKGAVTAGITERVITSRVARRHYLMATLQPFKEGHHPEQYRVPSLDGKDRCKYTRQIFVQKGQRVKIGEPVKVSFFRQVAPGATLMYEDILYACDEDVCPEYTKDPRIKEVVTLTSDLSRKNLEKDFERMDTPQGTFYRVYFDILLALDGSEFNAELVCQGEVMGRCTARFRKVRTLAAPHKVIRSILELQDLEKEVEAMFVYSPNLDDATNAHNTGVRVRGSVDSAGEILLASMNCEHYQQGFCLPSDMIFISLPSYRQYQQSFDAFTPKRRQEKLHHPPS</sequence>
<dbReference type="GO" id="GO:0005524">
    <property type="term" value="F:ATP binding"/>
    <property type="evidence" value="ECO:0007669"/>
    <property type="project" value="UniProtKB-KW"/>
</dbReference>
<dbReference type="CDD" id="cd10170">
    <property type="entry name" value="ASKHA_NBD_HSP70"/>
    <property type="match status" value="1"/>
</dbReference>
<dbReference type="Pfam" id="PF00012">
    <property type="entry name" value="HSP70"/>
    <property type="match status" value="1"/>
</dbReference>
<evidence type="ECO:0000256" key="1">
    <source>
        <dbReference type="ARBA" id="ARBA00022741"/>
    </source>
</evidence>
<dbReference type="EMBL" id="JACCJB010000026">
    <property type="protein sequence ID" value="KAF6217620.1"/>
    <property type="molecule type" value="Genomic_DNA"/>
</dbReference>
<dbReference type="Gene3D" id="3.30.420.40">
    <property type="match status" value="3"/>
</dbReference>
<protein>
    <recommendedName>
        <fullName evidence="6">Actin-like ATPase domain-containing protein</fullName>
    </recommendedName>
</protein>
<evidence type="ECO:0000256" key="3">
    <source>
        <dbReference type="SAM" id="MobiDB-lite"/>
    </source>
</evidence>
<dbReference type="InterPro" id="IPR013126">
    <property type="entry name" value="Hsp_70_fam"/>
</dbReference>
<gene>
    <name evidence="4" type="ORF">HO133_006722</name>
</gene>
<comment type="caution">
    <text evidence="4">The sequence shown here is derived from an EMBL/GenBank/DDBJ whole genome shotgun (WGS) entry which is preliminary data.</text>
</comment>
<feature type="compositionally biased region" description="Low complexity" evidence="3">
    <location>
        <begin position="46"/>
        <end position="55"/>
    </location>
</feature>
<dbReference type="AlphaFoldDB" id="A0A8H6C5B2"/>
<proteinExistence type="predicted"/>
<dbReference type="InterPro" id="IPR043129">
    <property type="entry name" value="ATPase_NBD"/>
</dbReference>
<organism evidence="4 5">
    <name type="scientific">Letharia lupina</name>
    <dbReference type="NCBI Taxonomy" id="560253"/>
    <lineage>
        <taxon>Eukaryota</taxon>
        <taxon>Fungi</taxon>
        <taxon>Dikarya</taxon>
        <taxon>Ascomycota</taxon>
        <taxon>Pezizomycotina</taxon>
        <taxon>Lecanoromycetes</taxon>
        <taxon>OSLEUM clade</taxon>
        <taxon>Lecanoromycetidae</taxon>
        <taxon>Lecanorales</taxon>
        <taxon>Lecanorineae</taxon>
        <taxon>Parmeliaceae</taxon>
        <taxon>Letharia</taxon>
    </lineage>
</organism>
<evidence type="ECO:0000256" key="2">
    <source>
        <dbReference type="ARBA" id="ARBA00022840"/>
    </source>
</evidence>
<keyword evidence="5" id="KW-1185">Reference proteome</keyword>
<accession>A0A8H6C5B2</accession>
<dbReference type="PRINTS" id="PR00301">
    <property type="entry name" value="HEATSHOCK70"/>
</dbReference>
<dbReference type="PANTHER" id="PTHR14187:SF79">
    <property type="entry name" value="HSP70 FAMILY PROTEIN (AFU_ORTHOLOGUE AFUA_1G15200)"/>
    <property type="match status" value="1"/>
</dbReference>
<dbReference type="PANTHER" id="PTHR14187">
    <property type="entry name" value="ALPHA KINASE/ELONGATION FACTOR 2 KINASE"/>
    <property type="match status" value="1"/>
</dbReference>
<keyword evidence="2" id="KW-0067">ATP-binding</keyword>
<dbReference type="GeneID" id="59335123"/>